<organism>
    <name type="scientific">Macaca fascicularis</name>
    <name type="common">Crab-eating macaque</name>
    <name type="synonym">Cynomolgus monkey</name>
    <dbReference type="NCBI Taxonomy" id="9541"/>
    <lineage>
        <taxon>Eukaryota</taxon>
        <taxon>Metazoa</taxon>
        <taxon>Chordata</taxon>
        <taxon>Craniata</taxon>
        <taxon>Vertebrata</taxon>
        <taxon>Euteleostomi</taxon>
        <taxon>Mammalia</taxon>
        <taxon>Eutheria</taxon>
        <taxon>Euarchontoglires</taxon>
        <taxon>Primates</taxon>
        <taxon>Haplorrhini</taxon>
        <taxon>Catarrhini</taxon>
        <taxon>Cercopithecidae</taxon>
        <taxon>Cercopithecinae</taxon>
        <taxon>Macaca</taxon>
    </lineage>
</organism>
<accession>G7PSX0</accession>
<dbReference type="EMBL" id="CM001291">
    <property type="protein sequence ID" value="EHH58379.1"/>
    <property type="molecule type" value="Genomic_DNA"/>
</dbReference>
<name>G7PSX0_MACFA</name>
<dbReference type="AlphaFoldDB" id="G7PSX0"/>
<dbReference type="PANTHER" id="PTHR12138:SF162">
    <property type="entry name" value="CHROMOSOME UNDETERMINED SCAFFOLD_275, WHOLE GENOME SHOTGUN SEQUENCE"/>
    <property type="match status" value="1"/>
</dbReference>
<sequence>RLALSPRLKCRGVIIARCSIELPGSSNPLTSESCVAGTTGAHHHAWLIFQF</sequence>
<dbReference type="PANTHER" id="PTHR12138">
    <property type="entry name" value="PRIMATE-EXPANDED PROTEIN FAMILY"/>
    <property type="match status" value="1"/>
</dbReference>
<feature type="non-terminal residue" evidence="1">
    <location>
        <position position="51"/>
    </location>
</feature>
<protein>
    <submittedName>
        <fullName evidence="1">Uncharacterized protein</fullName>
    </submittedName>
</protein>
<reference evidence="1" key="1">
    <citation type="journal article" date="2011" name="Nat. Biotechnol.">
        <title>Genome sequencing and comparison of two nonhuman primate animal models, the cynomolgus and Chinese rhesus macaques.</title>
        <authorList>
            <person name="Yan G."/>
            <person name="Zhang G."/>
            <person name="Fang X."/>
            <person name="Zhang Y."/>
            <person name="Li C."/>
            <person name="Ling F."/>
            <person name="Cooper D.N."/>
            <person name="Li Q."/>
            <person name="Li Y."/>
            <person name="van Gool A.J."/>
            <person name="Du H."/>
            <person name="Chen J."/>
            <person name="Chen R."/>
            <person name="Zhang P."/>
            <person name="Huang Z."/>
            <person name="Thompson J.R."/>
            <person name="Meng Y."/>
            <person name="Bai Y."/>
            <person name="Wang J."/>
            <person name="Zhuo M."/>
            <person name="Wang T."/>
            <person name="Huang Y."/>
            <person name="Wei L."/>
            <person name="Li J."/>
            <person name="Wang Z."/>
            <person name="Hu H."/>
            <person name="Yang P."/>
            <person name="Le L."/>
            <person name="Stenson P.D."/>
            <person name="Li B."/>
            <person name="Liu X."/>
            <person name="Ball E.V."/>
            <person name="An N."/>
            <person name="Huang Q."/>
            <person name="Zhang Y."/>
            <person name="Fan W."/>
            <person name="Zhang X."/>
            <person name="Li Y."/>
            <person name="Wang W."/>
            <person name="Katze M.G."/>
            <person name="Su B."/>
            <person name="Nielsen R."/>
            <person name="Yang H."/>
            <person name="Wang J."/>
            <person name="Wang X."/>
            <person name="Wang J."/>
        </authorList>
    </citation>
    <scope>NUCLEOTIDE SEQUENCE [LARGE SCALE GENOMIC DNA]</scope>
    <source>
        <strain evidence="1">CE-4</strain>
    </source>
</reference>
<feature type="non-terminal residue" evidence="1">
    <location>
        <position position="1"/>
    </location>
</feature>
<gene>
    <name evidence="1" type="ORF">EGM_08213</name>
</gene>
<evidence type="ECO:0000313" key="1">
    <source>
        <dbReference type="EMBL" id="EHH58379.1"/>
    </source>
</evidence>
<proteinExistence type="predicted"/>
<dbReference type="Proteomes" id="UP000009130">
    <property type="component" value="Chromosome 16"/>
</dbReference>